<accession>A0A183L755</accession>
<keyword evidence="2" id="KW-1185">Reference proteome</keyword>
<evidence type="ECO:0000313" key="1">
    <source>
        <dbReference type="EMBL" id="VDP81766.1"/>
    </source>
</evidence>
<name>A0A183L755_9TREM</name>
<evidence type="ECO:0000313" key="2">
    <source>
        <dbReference type="Proteomes" id="UP000279833"/>
    </source>
</evidence>
<gene>
    <name evidence="1" type="ORF">SCUD_LOCUS23175</name>
</gene>
<reference evidence="1 2" key="2">
    <citation type="submission" date="2018-11" db="EMBL/GenBank/DDBJ databases">
        <authorList>
            <consortium name="Pathogen Informatics"/>
        </authorList>
    </citation>
    <scope>NUCLEOTIDE SEQUENCE [LARGE SCALE GENOMIC DNA]</scope>
    <source>
        <strain evidence="1">Dakar</strain>
        <strain evidence="2">Dakar, Senegal</strain>
    </source>
</reference>
<dbReference type="EMBL" id="UZAK01052595">
    <property type="protein sequence ID" value="VDP81766.1"/>
    <property type="molecule type" value="Genomic_DNA"/>
</dbReference>
<protein>
    <submittedName>
        <fullName evidence="3">Glyceraldehyde-3-phosphate dehydrogenase</fullName>
    </submittedName>
</protein>
<dbReference type="WBParaSite" id="SCUD_0002317801-mRNA-1">
    <property type="protein sequence ID" value="SCUD_0002317801-mRNA-1"/>
    <property type="gene ID" value="SCUD_0002317801"/>
</dbReference>
<proteinExistence type="predicted"/>
<organism evidence="3">
    <name type="scientific">Schistosoma curassoni</name>
    <dbReference type="NCBI Taxonomy" id="6186"/>
    <lineage>
        <taxon>Eukaryota</taxon>
        <taxon>Metazoa</taxon>
        <taxon>Spiralia</taxon>
        <taxon>Lophotrochozoa</taxon>
        <taxon>Platyhelminthes</taxon>
        <taxon>Trematoda</taxon>
        <taxon>Digenea</taxon>
        <taxon>Strigeidida</taxon>
        <taxon>Schistosomatoidea</taxon>
        <taxon>Schistosomatidae</taxon>
        <taxon>Schistosoma</taxon>
    </lineage>
</organism>
<reference evidence="3" key="1">
    <citation type="submission" date="2016-06" db="UniProtKB">
        <authorList>
            <consortium name="WormBaseParasite"/>
        </authorList>
    </citation>
    <scope>IDENTIFICATION</scope>
</reference>
<dbReference type="AlphaFoldDB" id="A0A183L755"/>
<evidence type="ECO:0000313" key="3">
    <source>
        <dbReference type="WBParaSite" id="SCUD_0002317801-mRNA-1"/>
    </source>
</evidence>
<dbReference type="Proteomes" id="UP000279833">
    <property type="component" value="Unassembled WGS sequence"/>
</dbReference>
<sequence length="33" mass="3905">MVSGTRNSASFKSLYKICRYMELRVHIGRNVTW</sequence>